<organism evidence="3">
    <name type="scientific">marine sediment metagenome</name>
    <dbReference type="NCBI Taxonomy" id="412755"/>
    <lineage>
        <taxon>unclassified sequences</taxon>
        <taxon>metagenomes</taxon>
        <taxon>ecological metagenomes</taxon>
    </lineage>
</organism>
<name>A0A0F9B8C8_9ZZZZ</name>
<protein>
    <recommendedName>
        <fullName evidence="2">ABC transporter domain-containing protein</fullName>
    </recommendedName>
</protein>
<evidence type="ECO:0000259" key="2">
    <source>
        <dbReference type="PROSITE" id="PS50893"/>
    </source>
</evidence>
<dbReference type="PROSITE" id="PS00211">
    <property type="entry name" value="ABC_TRANSPORTER_1"/>
    <property type="match status" value="1"/>
</dbReference>
<dbReference type="GO" id="GO:0043190">
    <property type="term" value="C:ATP-binding cassette (ABC) transporter complex"/>
    <property type="evidence" value="ECO:0007669"/>
    <property type="project" value="InterPro"/>
</dbReference>
<dbReference type="AlphaFoldDB" id="A0A0F9B8C8"/>
<dbReference type="Pfam" id="PF08402">
    <property type="entry name" value="TOBE_2"/>
    <property type="match status" value="1"/>
</dbReference>
<dbReference type="InterPro" id="IPR003439">
    <property type="entry name" value="ABC_transporter-like_ATP-bd"/>
</dbReference>
<dbReference type="InterPro" id="IPR027417">
    <property type="entry name" value="P-loop_NTPase"/>
</dbReference>
<dbReference type="Gene3D" id="2.40.50.100">
    <property type="match status" value="1"/>
</dbReference>
<dbReference type="InterPro" id="IPR008995">
    <property type="entry name" value="Mo/tungstate-bd_C_term_dom"/>
</dbReference>
<dbReference type="PROSITE" id="PS50893">
    <property type="entry name" value="ABC_TRANSPORTER_2"/>
    <property type="match status" value="1"/>
</dbReference>
<comment type="caution">
    <text evidence="3">The sequence shown here is derived from an EMBL/GenBank/DDBJ whole genome shotgun (WGS) entry which is preliminary data.</text>
</comment>
<dbReference type="PANTHER" id="PTHR42781">
    <property type="entry name" value="SPERMIDINE/PUTRESCINE IMPORT ATP-BINDING PROTEIN POTA"/>
    <property type="match status" value="1"/>
</dbReference>
<feature type="domain" description="ABC transporter" evidence="2">
    <location>
        <begin position="1"/>
        <end position="154"/>
    </location>
</feature>
<dbReference type="Gene3D" id="3.40.50.300">
    <property type="entry name" value="P-loop containing nucleotide triphosphate hydrolases"/>
    <property type="match status" value="1"/>
</dbReference>
<proteinExistence type="predicted"/>
<evidence type="ECO:0000256" key="1">
    <source>
        <dbReference type="ARBA" id="ARBA00022448"/>
    </source>
</evidence>
<evidence type="ECO:0000313" key="3">
    <source>
        <dbReference type="EMBL" id="KKK86934.1"/>
    </source>
</evidence>
<dbReference type="InterPro" id="IPR017871">
    <property type="entry name" value="ABC_transporter-like_CS"/>
</dbReference>
<sequence>MMFQEYALFPHMTVPENVVYGLKGMERWQQKKVLAGMLELVDMEGYEDRYPHQLSGGEQQRVAVARALAPCPAALLLDEPFSNLDADLRAQMRSEVLSILRRAGTTAILVTHDQEEAFILADRVGVLNQGRLEQLGTPEDIYHRPRTPFVARFVGQADFLIAVVKDGQVETELGSFYVDEPIHHRRLRVMIRPDDIDFVIDNQGKATIINREFLGSENLYNIRLGSGEMVRSSQPSTSIYPIDQKVHITANLDHVVVFLYDETEDDSGGKDADF</sequence>
<dbReference type="SUPFAM" id="SSF50331">
    <property type="entry name" value="MOP-like"/>
    <property type="match status" value="1"/>
</dbReference>
<keyword evidence="1" id="KW-0813">Transport</keyword>
<dbReference type="InterPro" id="IPR013611">
    <property type="entry name" value="Transp-assoc_OB_typ2"/>
</dbReference>
<dbReference type="GO" id="GO:0022857">
    <property type="term" value="F:transmembrane transporter activity"/>
    <property type="evidence" value="ECO:0007669"/>
    <property type="project" value="InterPro"/>
</dbReference>
<dbReference type="Pfam" id="PF00005">
    <property type="entry name" value="ABC_tran"/>
    <property type="match status" value="1"/>
</dbReference>
<accession>A0A0F9B8C8</accession>
<dbReference type="GO" id="GO:0005524">
    <property type="term" value="F:ATP binding"/>
    <property type="evidence" value="ECO:0007669"/>
    <property type="project" value="InterPro"/>
</dbReference>
<reference evidence="3" key="1">
    <citation type="journal article" date="2015" name="Nature">
        <title>Complex archaea that bridge the gap between prokaryotes and eukaryotes.</title>
        <authorList>
            <person name="Spang A."/>
            <person name="Saw J.H."/>
            <person name="Jorgensen S.L."/>
            <person name="Zaremba-Niedzwiedzka K."/>
            <person name="Martijn J."/>
            <person name="Lind A.E."/>
            <person name="van Eijk R."/>
            <person name="Schleper C."/>
            <person name="Guy L."/>
            <person name="Ettema T.J."/>
        </authorList>
    </citation>
    <scope>NUCLEOTIDE SEQUENCE</scope>
</reference>
<dbReference type="EMBL" id="LAZR01050631">
    <property type="protein sequence ID" value="KKK86934.1"/>
    <property type="molecule type" value="Genomic_DNA"/>
</dbReference>
<dbReference type="GO" id="GO:0016887">
    <property type="term" value="F:ATP hydrolysis activity"/>
    <property type="evidence" value="ECO:0007669"/>
    <property type="project" value="InterPro"/>
</dbReference>
<dbReference type="InterPro" id="IPR050093">
    <property type="entry name" value="ABC_SmlMolc_Importer"/>
</dbReference>
<dbReference type="PANTHER" id="PTHR42781:SF4">
    <property type="entry name" value="SPERMIDINE_PUTRESCINE IMPORT ATP-BINDING PROTEIN POTA"/>
    <property type="match status" value="1"/>
</dbReference>
<gene>
    <name evidence="3" type="ORF">LCGC14_2758290</name>
</gene>
<dbReference type="SUPFAM" id="SSF52540">
    <property type="entry name" value="P-loop containing nucleoside triphosphate hydrolases"/>
    <property type="match status" value="1"/>
</dbReference>